<dbReference type="AlphaFoldDB" id="A0A1H6QQ57"/>
<feature type="transmembrane region" description="Helical" evidence="1">
    <location>
        <begin position="61"/>
        <end position="79"/>
    </location>
</feature>
<protein>
    <submittedName>
        <fullName evidence="2">Uncharacterized protein</fullName>
    </submittedName>
</protein>
<keyword evidence="1" id="KW-1133">Transmembrane helix</keyword>
<feature type="transmembrane region" description="Helical" evidence="1">
    <location>
        <begin position="7"/>
        <end position="26"/>
    </location>
</feature>
<feature type="transmembrane region" description="Helical" evidence="1">
    <location>
        <begin position="216"/>
        <end position="233"/>
    </location>
</feature>
<keyword evidence="1" id="KW-0472">Membrane</keyword>
<dbReference type="EMBL" id="FNXY01000001">
    <property type="protein sequence ID" value="SEI45801.1"/>
    <property type="molecule type" value="Genomic_DNA"/>
</dbReference>
<accession>A0A1H6QQ57</accession>
<feature type="transmembrane region" description="Helical" evidence="1">
    <location>
        <begin position="99"/>
        <end position="117"/>
    </location>
</feature>
<sequence length="269" mass="30061">MKVFSQVLSYVFLLAVPFLVTVSAFTFGHLSYAVYLPGWFVNILFMFFAFRKLGYEKEQAIRRAVWPLIVSWALISVFAGMGPPPSTAKAWVALALEQQVRYCVLILSGVLTTVGLFRLRETLTGNSEFRYAQIGKIMILIALPLFVANMIYWGFFLTEVFIKYPSQRTLGKPGWIQTVSVSFTVVRLIEVTLLYLGTAAFAYAIKKSGKLNPTACKIYALFCILGIILNLLPGNLPEPLATANYVSYIPAITLLIPYLMAVNLLKNAK</sequence>
<evidence type="ECO:0000313" key="3">
    <source>
        <dbReference type="Proteomes" id="UP000199532"/>
    </source>
</evidence>
<proteinExistence type="predicted"/>
<dbReference type="Proteomes" id="UP000199532">
    <property type="component" value="Unassembled WGS sequence"/>
</dbReference>
<evidence type="ECO:0000256" key="1">
    <source>
        <dbReference type="SAM" id="Phobius"/>
    </source>
</evidence>
<keyword evidence="3" id="KW-1185">Reference proteome</keyword>
<name>A0A1H6QQ57_9BACT</name>
<feature type="transmembrane region" description="Helical" evidence="1">
    <location>
        <begin position="137"/>
        <end position="155"/>
    </location>
</feature>
<feature type="transmembrane region" description="Helical" evidence="1">
    <location>
        <begin position="32"/>
        <end position="49"/>
    </location>
</feature>
<reference evidence="2 3" key="1">
    <citation type="submission" date="2016-10" db="EMBL/GenBank/DDBJ databases">
        <authorList>
            <person name="de Groot N.N."/>
        </authorList>
    </citation>
    <scope>NUCLEOTIDE SEQUENCE [LARGE SCALE GENOMIC DNA]</scope>
    <source>
        <strain evidence="2 3">DSM 19938</strain>
    </source>
</reference>
<feature type="transmembrane region" description="Helical" evidence="1">
    <location>
        <begin position="245"/>
        <end position="265"/>
    </location>
</feature>
<evidence type="ECO:0000313" key="2">
    <source>
        <dbReference type="EMBL" id="SEI45801.1"/>
    </source>
</evidence>
<dbReference type="RefSeq" id="WP_090332363.1">
    <property type="nucleotide sequence ID" value="NZ_FNXY01000001.1"/>
</dbReference>
<feature type="transmembrane region" description="Helical" evidence="1">
    <location>
        <begin position="175"/>
        <end position="204"/>
    </location>
</feature>
<keyword evidence="1" id="KW-0812">Transmembrane</keyword>
<organism evidence="2 3">
    <name type="scientific">Dyadobacter koreensis</name>
    <dbReference type="NCBI Taxonomy" id="408657"/>
    <lineage>
        <taxon>Bacteria</taxon>
        <taxon>Pseudomonadati</taxon>
        <taxon>Bacteroidota</taxon>
        <taxon>Cytophagia</taxon>
        <taxon>Cytophagales</taxon>
        <taxon>Spirosomataceae</taxon>
        <taxon>Dyadobacter</taxon>
    </lineage>
</organism>
<dbReference type="OrthoDB" id="937665at2"/>
<gene>
    <name evidence="2" type="ORF">SAMN04487995_0894</name>
</gene>